<dbReference type="Pfam" id="PF03817">
    <property type="entry name" value="MadL"/>
    <property type="match status" value="1"/>
</dbReference>
<dbReference type="RefSeq" id="WP_345476484.1">
    <property type="nucleotide sequence ID" value="NZ_BAABLW010000002.1"/>
</dbReference>
<keyword evidence="1" id="KW-1133">Transmembrane helix</keyword>
<comment type="caution">
    <text evidence="2">The sequence shown here is derived from an EMBL/GenBank/DDBJ whole genome shotgun (WGS) entry which is preliminary data.</text>
</comment>
<gene>
    <name evidence="2" type="primary">madL</name>
    <name evidence="2" type="ORF">GCM10025790_04730</name>
</gene>
<proteinExistence type="predicted"/>
<keyword evidence="1" id="KW-0472">Membrane</keyword>
<dbReference type="EMBL" id="BAABLW010000002">
    <property type="protein sequence ID" value="GAA4913096.1"/>
    <property type="molecule type" value="Genomic_DNA"/>
</dbReference>
<evidence type="ECO:0000256" key="1">
    <source>
        <dbReference type="SAM" id="Phobius"/>
    </source>
</evidence>
<reference evidence="3" key="1">
    <citation type="journal article" date="2019" name="Int. J. Syst. Evol. Microbiol.">
        <title>The Global Catalogue of Microorganisms (GCM) 10K type strain sequencing project: providing services to taxonomists for standard genome sequencing and annotation.</title>
        <authorList>
            <consortium name="The Broad Institute Genomics Platform"/>
            <consortium name="The Broad Institute Genome Sequencing Center for Infectious Disease"/>
            <person name="Wu L."/>
            <person name="Ma J."/>
        </authorList>
    </citation>
    <scope>NUCLEOTIDE SEQUENCE [LARGE SCALE GENOMIC DNA]</scope>
    <source>
        <strain evidence="3">JCM 19129</strain>
    </source>
</reference>
<feature type="transmembrane region" description="Helical" evidence="1">
    <location>
        <begin position="7"/>
        <end position="27"/>
    </location>
</feature>
<feature type="transmembrane region" description="Helical" evidence="1">
    <location>
        <begin position="63"/>
        <end position="81"/>
    </location>
</feature>
<dbReference type="NCBIfam" id="TIGR00807">
    <property type="entry name" value="malonate_madL"/>
    <property type="match status" value="1"/>
</dbReference>
<feature type="transmembrane region" description="Helical" evidence="1">
    <location>
        <begin position="33"/>
        <end position="51"/>
    </location>
</feature>
<evidence type="ECO:0000313" key="2">
    <source>
        <dbReference type="EMBL" id="GAA4913096.1"/>
    </source>
</evidence>
<sequence>MVLYGVAALALCMLAGMIIGDLLGVAVGVDANVGGVGFAMVLLVLVSAWLRKKGLFPKPTEQGVLFWSALYIPIVVAMAATQNVVEAVTGGPMAILAGLAALACGAALVPVISRIGGRSEPLPEMTEEEKLEV</sequence>
<feature type="transmembrane region" description="Helical" evidence="1">
    <location>
        <begin position="93"/>
        <end position="112"/>
    </location>
</feature>
<dbReference type="Proteomes" id="UP001500368">
    <property type="component" value="Unassembled WGS sequence"/>
</dbReference>
<organism evidence="2 3">
    <name type="scientific">Nesterenkonia rhizosphaerae</name>
    <dbReference type="NCBI Taxonomy" id="1348272"/>
    <lineage>
        <taxon>Bacteria</taxon>
        <taxon>Bacillati</taxon>
        <taxon>Actinomycetota</taxon>
        <taxon>Actinomycetes</taxon>
        <taxon>Micrococcales</taxon>
        <taxon>Micrococcaceae</taxon>
        <taxon>Nesterenkonia</taxon>
    </lineage>
</organism>
<dbReference type="InterPro" id="IPR004690">
    <property type="entry name" value="Maln_transptMadL"/>
</dbReference>
<keyword evidence="1" id="KW-0812">Transmembrane</keyword>
<protein>
    <submittedName>
        <fullName evidence="2">Malonate transporter subunit MadL</fullName>
    </submittedName>
</protein>
<accession>A0ABP9FTQ5</accession>
<evidence type="ECO:0000313" key="3">
    <source>
        <dbReference type="Proteomes" id="UP001500368"/>
    </source>
</evidence>
<name>A0ABP9FTQ5_9MICC</name>
<keyword evidence="3" id="KW-1185">Reference proteome</keyword>